<gene>
    <name evidence="2" type="ORF">UY01_C0006G0026</name>
</gene>
<accession>A0A0G1T1T6</accession>
<organism evidence="2 3">
    <name type="scientific">Candidatus Nomurabacteria bacterium GW2011_GWB1_47_6</name>
    <dbReference type="NCBI Taxonomy" id="1618749"/>
    <lineage>
        <taxon>Bacteria</taxon>
        <taxon>Candidatus Nomuraibacteriota</taxon>
    </lineage>
</organism>
<keyword evidence="1" id="KW-1133">Transmembrane helix</keyword>
<proteinExistence type="predicted"/>
<dbReference type="EMBL" id="LCOJ01000006">
    <property type="protein sequence ID" value="KKU75697.1"/>
    <property type="molecule type" value="Genomic_DNA"/>
</dbReference>
<keyword evidence="1" id="KW-0472">Membrane</keyword>
<feature type="transmembrane region" description="Helical" evidence="1">
    <location>
        <begin position="129"/>
        <end position="148"/>
    </location>
</feature>
<dbReference type="Proteomes" id="UP000034879">
    <property type="component" value="Unassembled WGS sequence"/>
</dbReference>
<comment type="caution">
    <text evidence="2">The sequence shown here is derived from an EMBL/GenBank/DDBJ whole genome shotgun (WGS) entry which is preliminary data.</text>
</comment>
<evidence type="ECO:0000256" key="1">
    <source>
        <dbReference type="SAM" id="Phobius"/>
    </source>
</evidence>
<keyword evidence="1" id="KW-0812">Transmembrane</keyword>
<evidence type="ECO:0000313" key="2">
    <source>
        <dbReference type="EMBL" id="KKU75697.1"/>
    </source>
</evidence>
<feature type="transmembrane region" description="Helical" evidence="1">
    <location>
        <begin position="100"/>
        <end position="123"/>
    </location>
</feature>
<dbReference type="AlphaFoldDB" id="A0A0G1T1T6"/>
<sequence>MTQASSHFEETQAISLRLEKYTDIFSDFDIRPYSKRALSVDFLDEIRGATSDKAYGEGIEIILNMPEKERNESHEAIIKERIAGHFERHYKSLLKEKRRVLKLGISMVIFGIISMIAAAFIVFEDPARNLLLSFLVVFLEPAAWFLLWEGMDQIIFNSKKINPDLNFYRKMSDSRAHMHFKSY</sequence>
<name>A0A0G1T1T6_9BACT</name>
<protein>
    <submittedName>
        <fullName evidence="2">Uncharacterized protein</fullName>
    </submittedName>
</protein>
<evidence type="ECO:0000313" key="3">
    <source>
        <dbReference type="Proteomes" id="UP000034879"/>
    </source>
</evidence>
<reference evidence="2 3" key="1">
    <citation type="journal article" date="2015" name="Nature">
        <title>rRNA introns, odd ribosomes, and small enigmatic genomes across a large radiation of phyla.</title>
        <authorList>
            <person name="Brown C.T."/>
            <person name="Hug L.A."/>
            <person name="Thomas B.C."/>
            <person name="Sharon I."/>
            <person name="Castelle C.J."/>
            <person name="Singh A."/>
            <person name="Wilkins M.J."/>
            <person name="Williams K.H."/>
            <person name="Banfield J.F."/>
        </authorList>
    </citation>
    <scope>NUCLEOTIDE SEQUENCE [LARGE SCALE GENOMIC DNA]</scope>
</reference>